<evidence type="ECO:0000313" key="3">
    <source>
        <dbReference type="Proteomes" id="UP000239471"/>
    </source>
</evidence>
<dbReference type="EMBL" id="PVXQ01000002">
    <property type="protein sequence ID" value="PRR84308.1"/>
    <property type="molecule type" value="Genomic_DNA"/>
</dbReference>
<reference evidence="2 3" key="1">
    <citation type="submission" date="2018-03" db="EMBL/GenBank/DDBJ databases">
        <title>Genome sequence of Clostridium vincentii DSM 10228.</title>
        <authorList>
            <person name="Poehlein A."/>
            <person name="Daniel R."/>
        </authorList>
    </citation>
    <scope>NUCLEOTIDE SEQUENCE [LARGE SCALE GENOMIC DNA]</scope>
    <source>
        <strain evidence="2 3">DSM 10228</strain>
    </source>
</reference>
<evidence type="ECO:0000256" key="1">
    <source>
        <dbReference type="SAM" id="Phobius"/>
    </source>
</evidence>
<feature type="transmembrane region" description="Helical" evidence="1">
    <location>
        <begin position="394"/>
        <end position="411"/>
    </location>
</feature>
<sequence length="444" mass="48814">MVNIYIVVKTYRKGALIIKELLNKEIIEKKINISNNIKYFILIVYASSFIIFGLLIDRPSEIIKGLYNIIKEPGVLITDYIAIGGIGATFVNSGLLTLIVILILYGLRMDLNGRAMAAIFFIAGFSLFGKNIFNVWLIIIGVWLYSKIRKEDFSKYIYVALFGTSMSPTITELMFSIDQPLIIRISLSIIIGLGIGFVLPALSTYMLKVHQGFNLYNVGFTSGIIGTILFSLFKSYGFESKSKLVWSTGNNTMLGTYLTIIFLSMIIVGFYLNGKTFRNLKNIYKYSGKLSTDFIILEGFGVSFINMGLNGFVGMIYVLLVKGELNGPTVGGILGIVGFSAFGKHVKNIIPIFIGVFLGSLTKIWNINDPIILLAALYGTSLAPISGEFGWKYGIIAGFINSSVLLNVGILHGGLNLYNAGFSGGIVAATMLPIIRALRKEEVE</sequence>
<keyword evidence="1" id="KW-1133">Transmembrane helix</keyword>
<comment type="caution">
    <text evidence="2">The sequence shown here is derived from an EMBL/GenBank/DDBJ whole genome shotgun (WGS) entry which is preliminary data.</text>
</comment>
<keyword evidence="1" id="KW-0812">Transmembrane</keyword>
<keyword evidence="1" id="KW-0472">Membrane</keyword>
<feature type="transmembrane region" description="Helical" evidence="1">
    <location>
        <begin position="349"/>
        <end position="365"/>
    </location>
</feature>
<dbReference type="AlphaFoldDB" id="A0A2T0BK92"/>
<feature type="transmembrane region" description="Helical" evidence="1">
    <location>
        <begin position="325"/>
        <end position="342"/>
    </location>
</feature>
<feature type="transmembrane region" description="Helical" evidence="1">
    <location>
        <begin position="37"/>
        <end position="56"/>
    </location>
</feature>
<evidence type="ECO:0000313" key="2">
    <source>
        <dbReference type="EMBL" id="PRR84308.1"/>
    </source>
</evidence>
<feature type="transmembrane region" description="Helical" evidence="1">
    <location>
        <begin position="117"/>
        <end position="144"/>
    </location>
</feature>
<feature type="transmembrane region" description="Helical" evidence="1">
    <location>
        <begin position="417"/>
        <end position="438"/>
    </location>
</feature>
<dbReference type="Pfam" id="PF07613">
    <property type="entry name" value="DUF1576"/>
    <property type="match status" value="2"/>
</dbReference>
<dbReference type="InterPro" id="IPR011470">
    <property type="entry name" value="DUF1576"/>
</dbReference>
<protein>
    <recommendedName>
        <fullName evidence="4">DUF1576 domain-containing protein</fullName>
    </recommendedName>
</protein>
<accession>A0A2T0BK92</accession>
<feature type="transmembrane region" description="Helical" evidence="1">
    <location>
        <begin position="214"/>
        <end position="233"/>
    </location>
</feature>
<feature type="transmembrane region" description="Helical" evidence="1">
    <location>
        <begin position="77"/>
        <end position="105"/>
    </location>
</feature>
<organism evidence="2 3">
    <name type="scientific">Clostridium vincentii</name>
    <dbReference type="NCBI Taxonomy" id="52704"/>
    <lineage>
        <taxon>Bacteria</taxon>
        <taxon>Bacillati</taxon>
        <taxon>Bacillota</taxon>
        <taxon>Clostridia</taxon>
        <taxon>Eubacteriales</taxon>
        <taxon>Clostridiaceae</taxon>
        <taxon>Clostridium</taxon>
    </lineage>
</organism>
<feature type="transmembrane region" description="Helical" evidence="1">
    <location>
        <begin position="253"/>
        <end position="273"/>
    </location>
</feature>
<feature type="transmembrane region" description="Helical" evidence="1">
    <location>
        <begin position="181"/>
        <end position="202"/>
    </location>
</feature>
<dbReference type="Proteomes" id="UP000239471">
    <property type="component" value="Unassembled WGS sequence"/>
</dbReference>
<gene>
    <name evidence="2" type="ORF">CLVI_02340</name>
</gene>
<dbReference type="OrthoDB" id="9776502at2"/>
<proteinExistence type="predicted"/>
<name>A0A2T0BK92_9CLOT</name>
<feature type="transmembrane region" description="Helical" evidence="1">
    <location>
        <begin position="294"/>
        <end position="319"/>
    </location>
</feature>
<evidence type="ECO:0008006" key="4">
    <source>
        <dbReference type="Google" id="ProtNLM"/>
    </source>
</evidence>
<keyword evidence="3" id="KW-1185">Reference proteome</keyword>